<dbReference type="GO" id="GO:0009898">
    <property type="term" value="C:cytoplasmic side of plasma membrane"/>
    <property type="evidence" value="ECO:0007669"/>
    <property type="project" value="UniProtKB-UniRule"/>
</dbReference>
<comment type="subcellular location">
    <subcellularLocation>
        <location evidence="5">Cell membrane</location>
        <topology evidence="5">Peripheral membrane protein</topology>
        <orientation evidence="5">Cytoplasmic side</orientation>
    </subcellularLocation>
    <text evidence="5">Localizes to the Z ring in an FtsZ-dependent manner. Targeted to the membrane through a conserved C-terminal amphipathic helix.</text>
</comment>
<dbReference type="Proteomes" id="UP000594749">
    <property type="component" value="Chromosome"/>
</dbReference>
<dbReference type="HAMAP" id="MF_02033">
    <property type="entry name" value="FtsA"/>
    <property type="match status" value="1"/>
</dbReference>
<dbReference type="InterPro" id="IPR003494">
    <property type="entry name" value="SHS2_FtsA"/>
</dbReference>
<dbReference type="Gene3D" id="3.30.420.40">
    <property type="match status" value="1"/>
</dbReference>
<dbReference type="Pfam" id="PF02491">
    <property type="entry name" value="SHS2_FTSA"/>
    <property type="match status" value="1"/>
</dbReference>
<name>A0A7M1LE16_9BACT</name>
<dbReference type="GO" id="GO:0032153">
    <property type="term" value="C:cell division site"/>
    <property type="evidence" value="ECO:0007669"/>
    <property type="project" value="UniProtKB-UniRule"/>
</dbReference>
<dbReference type="SUPFAM" id="SSF53067">
    <property type="entry name" value="Actin-like ATPase domain"/>
    <property type="match status" value="2"/>
</dbReference>
<dbReference type="PANTHER" id="PTHR32432">
    <property type="entry name" value="CELL DIVISION PROTEIN FTSA-RELATED"/>
    <property type="match status" value="1"/>
</dbReference>
<comment type="subunit">
    <text evidence="5">Self-interacts. Interacts with FtsZ.</text>
</comment>
<dbReference type="OrthoDB" id="9810567at2"/>
<evidence type="ECO:0000256" key="3">
    <source>
        <dbReference type="ARBA" id="ARBA00023136"/>
    </source>
</evidence>
<organism evidence="8 9">
    <name type="scientific">Campylobacter corcagiensis</name>
    <dbReference type="NCBI Taxonomy" id="1448857"/>
    <lineage>
        <taxon>Bacteria</taxon>
        <taxon>Pseudomonadati</taxon>
        <taxon>Campylobacterota</taxon>
        <taxon>Epsilonproteobacteria</taxon>
        <taxon>Campylobacterales</taxon>
        <taxon>Campylobacteraceae</taxon>
        <taxon>Campylobacter</taxon>
    </lineage>
</organism>
<evidence type="ECO:0000259" key="7">
    <source>
        <dbReference type="SMART" id="SM00842"/>
    </source>
</evidence>
<dbReference type="GO" id="GO:0043093">
    <property type="term" value="P:FtsZ-dependent cytokinesis"/>
    <property type="evidence" value="ECO:0007669"/>
    <property type="project" value="UniProtKB-UniRule"/>
</dbReference>
<dbReference type="PANTHER" id="PTHR32432:SF4">
    <property type="entry name" value="CELL DIVISION PROTEIN FTSA"/>
    <property type="match status" value="1"/>
</dbReference>
<keyword evidence="4 5" id="KW-0131">Cell cycle</keyword>
<sequence>MNNCYILGLDVGSVNVTATIAKIDNDNFSVCGIGKAKTSGLKKGVVTNIEKAAISIRKAVAEAKKSAGTRPDKTVVSISGAYAKSVSSQGIVSIPNDEITINEIKRAMQMAKDNARLEKEQIILHVLPYEFKVDGQEFIEDPIGMSGSRLEVCVHVVTAEENSVRNLLKATQMAGLKIDSMVLSGYASAISTLNKDEKELGVALIDIGGATSDLIVHLGNSIRYNGVVPFGSANITMDLSHALSTPLKDAEDLKLEYTKLLHSGVKELNLPTIGESSKTHPASLDIVTNVIYARIEEILLLLVNDLEKSGYLKNGKLGAGVVLTGGMAKLDDIRNLTSLVFDNMPVRVAKPRMVAGLYEISDDPENACSLGLCLYGAGEFTAYEIDSNGELKYKDAEISTLSKQSVEINDTENRVEKEVHDIDKNFPIDISKISKNKDEISIITKFKNWITQLF</sequence>
<feature type="domain" description="SHS2" evidence="7">
    <location>
        <begin position="6"/>
        <end position="192"/>
    </location>
</feature>
<dbReference type="NCBIfam" id="TIGR01174">
    <property type="entry name" value="ftsA"/>
    <property type="match status" value="1"/>
</dbReference>
<dbReference type="CDD" id="cd24048">
    <property type="entry name" value="ASKHA_NBD_FtsA"/>
    <property type="match status" value="1"/>
</dbReference>
<dbReference type="InterPro" id="IPR050696">
    <property type="entry name" value="FtsA/MreB"/>
</dbReference>
<dbReference type="InterPro" id="IPR020823">
    <property type="entry name" value="Cell_div_FtsA"/>
</dbReference>
<keyword evidence="2 5" id="KW-0132">Cell division</keyword>
<dbReference type="SMART" id="SM00842">
    <property type="entry name" value="FtsA"/>
    <property type="match status" value="1"/>
</dbReference>
<evidence type="ECO:0000313" key="8">
    <source>
        <dbReference type="EMBL" id="QOQ86788.1"/>
    </source>
</evidence>
<accession>A0A7M1LE16</accession>
<keyword evidence="9" id="KW-1185">Reference proteome</keyword>
<dbReference type="EMBL" id="CP063078">
    <property type="protein sequence ID" value="QOQ86788.1"/>
    <property type="molecule type" value="Genomic_DNA"/>
</dbReference>
<dbReference type="AlphaFoldDB" id="A0A7M1LE16"/>
<dbReference type="Pfam" id="PF14450">
    <property type="entry name" value="FtsA"/>
    <property type="match status" value="1"/>
</dbReference>
<dbReference type="Gene3D" id="3.30.1490.110">
    <property type="match status" value="1"/>
</dbReference>
<evidence type="ECO:0000256" key="2">
    <source>
        <dbReference type="ARBA" id="ARBA00022618"/>
    </source>
</evidence>
<dbReference type="RefSeq" id="WP_025803250.1">
    <property type="nucleotide sequence ID" value="NZ_CP053842.1"/>
</dbReference>
<evidence type="ECO:0000256" key="5">
    <source>
        <dbReference type="HAMAP-Rule" id="MF_02033"/>
    </source>
</evidence>
<evidence type="ECO:0000313" key="9">
    <source>
        <dbReference type="Proteomes" id="UP000594749"/>
    </source>
</evidence>
<protein>
    <recommendedName>
        <fullName evidence="5 6">Cell division protein FtsA</fullName>
    </recommendedName>
</protein>
<gene>
    <name evidence="5 8" type="primary">ftsA</name>
    <name evidence="8" type="ORF">IMC76_06100</name>
</gene>
<evidence type="ECO:0000256" key="1">
    <source>
        <dbReference type="ARBA" id="ARBA00022475"/>
    </source>
</evidence>
<evidence type="ECO:0000256" key="4">
    <source>
        <dbReference type="ARBA" id="ARBA00023306"/>
    </source>
</evidence>
<keyword evidence="3 5" id="KW-0472">Membrane</keyword>
<reference evidence="8 9" key="1">
    <citation type="submission" date="2020-10" db="EMBL/GenBank/DDBJ databases">
        <title>Campylobacter and Helicobacter PacBio genomes.</title>
        <authorList>
            <person name="Lane C."/>
        </authorList>
    </citation>
    <scope>NUCLEOTIDE SEQUENCE [LARGE SCALE GENOMIC DNA]</scope>
    <source>
        <strain evidence="8 9">2016D-0077</strain>
    </source>
</reference>
<keyword evidence="1 5" id="KW-1003">Cell membrane</keyword>
<comment type="function">
    <text evidence="5 6">Cell division protein that is involved in the assembly of the Z ring. May serve as a membrane anchor for the Z ring.</text>
</comment>
<comment type="similarity">
    <text evidence="5 6">Belongs to the FtsA/MreB family.</text>
</comment>
<dbReference type="InterPro" id="IPR043129">
    <property type="entry name" value="ATPase_NBD"/>
</dbReference>
<proteinExistence type="inferred from homology"/>
<dbReference type="PIRSF" id="PIRSF003101">
    <property type="entry name" value="FtsA"/>
    <property type="match status" value="1"/>
</dbReference>
<evidence type="ECO:0000256" key="6">
    <source>
        <dbReference type="PIRNR" id="PIRNR003101"/>
    </source>
</evidence>